<proteinExistence type="predicted"/>
<organism evidence="1 2">
    <name type="scientific">Streptomyces curacoi</name>
    <dbReference type="NCBI Taxonomy" id="146536"/>
    <lineage>
        <taxon>Bacteria</taxon>
        <taxon>Bacillati</taxon>
        <taxon>Actinomycetota</taxon>
        <taxon>Actinomycetes</taxon>
        <taxon>Kitasatosporales</taxon>
        <taxon>Streptomycetaceae</taxon>
        <taxon>Streptomyces</taxon>
    </lineage>
</organism>
<protein>
    <submittedName>
        <fullName evidence="1">Uncharacterized protein</fullName>
    </submittedName>
</protein>
<sequence length="106" mass="11344">MRQAALIGELVHGSVRIHGCVSVFGGDELCGAASHRNPILVILTKDSSVLVVAQALVRPKGIEVELQAIRSSHRSLPVIAVMSVGPRVIRLGFSDHQFCGRRLGLL</sequence>
<dbReference type="Proteomes" id="UP000054024">
    <property type="component" value="Unassembled WGS sequence"/>
</dbReference>
<keyword evidence="2" id="KW-1185">Reference proteome</keyword>
<dbReference type="AlphaFoldDB" id="A0A117PHM6"/>
<accession>A0A117PHM6</accession>
<reference evidence="1 2" key="1">
    <citation type="submission" date="2015-10" db="EMBL/GenBank/DDBJ databases">
        <title>Draft genome sequence of Streptomyces curacoi DSM 40107, type strain for the species Streptomyces curacoi.</title>
        <authorList>
            <person name="Ruckert C."/>
            <person name="Winkler A."/>
            <person name="Kalinowski J."/>
            <person name="Kampfer P."/>
            <person name="Glaeser S."/>
        </authorList>
    </citation>
    <scope>NUCLEOTIDE SEQUENCE [LARGE SCALE GENOMIC DNA]</scope>
    <source>
        <strain evidence="1 2">DSM 40107</strain>
    </source>
</reference>
<dbReference type="EMBL" id="LMWJ01000004">
    <property type="protein sequence ID" value="KUM79806.1"/>
    <property type="molecule type" value="Genomic_DNA"/>
</dbReference>
<evidence type="ECO:0000313" key="1">
    <source>
        <dbReference type="EMBL" id="KUM79806.1"/>
    </source>
</evidence>
<evidence type="ECO:0000313" key="2">
    <source>
        <dbReference type="Proteomes" id="UP000054024"/>
    </source>
</evidence>
<gene>
    <name evidence="1" type="ORF">AQI70_06335</name>
</gene>
<name>A0A117PHM6_9ACTN</name>
<comment type="caution">
    <text evidence="1">The sequence shown here is derived from an EMBL/GenBank/DDBJ whole genome shotgun (WGS) entry which is preliminary data.</text>
</comment>